<comment type="caution">
    <text evidence="1">The sequence shown here is derived from an EMBL/GenBank/DDBJ whole genome shotgun (WGS) entry which is preliminary data.</text>
</comment>
<dbReference type="RefSeq" id="WP_111749768.1">
    <property type="nucleotide sequence ID" value="NZ_PTPX01000010.1"/>
</dbReference>
<evidence type="ECO:0000313" key="1">
    <source>
        <dbReference type="EMBL" id="RAL18991.1"/>
    </source>
</evidence>
<gene>
    <name evidence="1" type="ORF">C5N92_05000</name>
</gene>
<dbReference type="EMBL" id="PTPX01000010">
    <property type="protein sequence ID" value="RAL18991.1"/>
    <property type="molecule type" value="Genomic_DNA"/>
</dbReference>
<proteinExistence type="predicted"/>
<reference evidence="2" key="1">
    <citation type="submission" date="2018-02" db="EMBL/GenBank/DDBJ databases">
        <title>Glaesserella australis sp. nov., isolated from the lungs of pigs.</title>
        <authorList>
            <person name="Turni C."/>
            <person name="Christensen H."/>
        </authorList>
    </citation>
    <scope>NUCLEOTIDE SEQUENCE [LARGE SCALE GENOMIC DNA]</scope>
    <source>
        <strain evidence="2">HS4635</strain>
    </source>
</reference>
<dbReference type="AlphaFoldDB" id="A0A328BZH4"/>
<accession>A0A328BZH4</accession>
<name>A0A328BZH4_9PAST</name>
<dbReference type="OrthoDB" id="5690923at2"/>
<evidence type="ECO:0000313" key="2">
    <source>
        <dbReference type="Proteomes" id="UP000248689"/>
    </source>
</evidence>
<keyword evidence="2" id="KW-1185">Reference proteome</keyword>
<dbReference type="Proteomes" id="UP000248689">
    <property type="component" value="Unassembled WGS sequence"/>
</dbReference>
<organism evidence="1 2">
    <name type="scientific">Glaesserella australis</name>
    <dbReference type="NCBI Taxonomy" id="2094024"/>
    <lineage>
        <taxon>Bacteria</taxon>
        <taxon>Pseudomonadati</taxon>
        <taxon>Pseudomonadota</taxon>
        <taxon>Gammaproteobacteria</taxon>
        <taxon>Pasteurellales</taxon>
        <taxon>Pasteurellaceae</taxon>
        <taxon>Glaesserella</taxon>
    </lineage>
</organism>
<protein>
    <submittedName>
        <fullName evidence="1">Uncharacterized protein</fullName>
    </submittedName>
</protein>
<sequence>MSYYEQDTKRIEQLACDLFNQIGIKCFLNNLESITDVDIKTENDFKIDVQFSKNFDRYGDYRLDIISAYKSDSLGQAGYLNQNKPIYKYDANLRFIENFDKKFNVKTTKPGKIFQNGYLDALIIFFYNGSVIHKDDSNLNKILIIRKDDLINFLKNNKEFLFEKIKLNNKQGNGLADVHGSAFIPINAEYLVKQTGCIFTTLNDFLSEGPNIQKYLFSNRLS</sequence>